<proteinExistence type="predicted"/>
<sequence>MVMKNKLSDQNKPPLIADIKTYDDGATIVHIIRNESKQIDECSKIHGMSLEQKLHIRIISINGTVKEIDPKLKLELDPINYCLINVNPITIYPLQKPFILVTYVNTTNSSDPTSYKECGEVIDWDGNSRSNMCFNPDDSGVWINSTIRLNANKKLGFLRFVHSAYSNGTTYRIWRQYSIDDKGNLTYLTNVTYLMPNLGNSALDFSYSLMTIVPTIDSGYLAIFQYTQRNNNNRSMIAYGGLCANLIHYNQTFSVKTSQSVNIYPIVHPDTIIKSVYCDEANIMITCIIFISSNTKTYYIQIYISSSGSQTEPPTIYPSQQGLSAKIMPVGGYILGVTAYDNNDNNTYYYINAYDDINNTLSLPEKSFLTNNFGVNAITQNNTFLLASPYTNNNITWSLLTIPLPKPNHSHDHGYDNVLINKTIPSINATIDSSTTFLNITFFCYIEFTFNEYNEQYYVTMDNSFVQNIKQDEPVRGIHDDMPNNQKPYSDNVTMGSILLTQEASKNLLAPKPINQHTLIIY</sequence>
<reference evidence="1 2" key="1">
    <citation type="submission" date="2018-06" db="EMBL/GenBank/DDBJ databases">
        <title>Comparative genomics reveals the genomic features of Rhizophagus irregularis, R. cerebriforme, R. diaphanum and Gigaspora rosea, and their symbiotic lifestyle signature.</title>
        <authorList>
            <person name="Morin E."/>
            <person name="San Clemente H."/>
            <person name="Chen E.C.H."/>
            <person name="De La Providencia I."/>
            <person name="Hainaut M."/>
            <person name="Kuo A."/>
            <person name="Kohler A."/>
            <person name="Murat C."/>
            <person name="Tang N."/>
            <person name="Roy S."/>
            <person name="Loubradou J."/>
            <person name="Henrissat B."/>
            <person name="Grigoriev I.V."/>
            <person name="Corradi N."/>
            <person name="Roux C."/>
            <person name="Martin F.M."/>
        </authorList>
    </citation>
    <scope>NUCLEOTIDE SEQUENCE [LARGE SCALE GENOMIC DNA]</scope>
    <source>
        <strain evidence="1 2">DAOM 194757</strain>
    </source>
</reference>
<dbReference type="AlphaFoldDB" id="A0A397UQQ4"/>
<comment type="caution">
    <text evidence="1">The sequence shown here is derived from an EMBL/GenBank/DDBJ whole genome shotgun (WGS) entry which is preliminary data.</text>
</comment>
<evidence type="ECO:0000313" key="1">
    <source>
        <dbReference type="EMBL" id="RIB12645.1"/>
    </source>
</evidence>
<gene>
    <name evidence="1" type="ORF">C2G38_2249360</name>
</gene>
<dbReference type="OrthoDB" id="10397991at2759"/>
<dbReference type="Proteomes" id="UP000266673">
    <property type="component" value="Unassembled WGS sequence"/>
</dbReference>
<dbReference type="EMBL" id="QKWP01001002">
    <property type="protein sequence ID" value="RIB12645.1"/>
    <property type="molecule type" value="Genomic_DNA"/>
</dbReference>
<accession>A0A397UQQ4</accession>
<protein>
    <submittedName>
        <fullName evidence="1">Uncharacterized protein</fullName>
    </submittedName>
</protein>
<name>A0A397UQQ4_9GLOM</name>
<evidence type="ECO:0000313" key="2">
    <source>
        <dbReference type="Proteomes" id="UP000266673"/>
    </source>
</evidence>
<keyword evidence="2" id="KW-1185">Reference proteome</keyword>
<organism evidence="1 2">
    <name type="scientific">Gigaspora rosea</name>
    <dbReference type="NCBI Taxonomy" id="44941"/>
    <lineage>
        <taxon>Eukaryota</taxon>
        <taxon>Fungi</taxon>
        <taxon>Fungi incertae sedis</taxon>
        <taxon>Mucoromycota</taxon>
        <taxon>Glomeromycotina</taxon>
        <taxon>Glomeromycetes</taxon>
        <taxon>Diversisporales</taxon>
        <taxon>Gigasporaceae</taxon>
        <taxon>Gigaspora</taxon>
    </lineage>
</organism>